<gene>
    <name evidence="1" type="ORF">Cadr_000006310</name>
</gene>
<sequence length="66" mass="7363">MTPHESYNLSLCMTSICQSEQSFRGQKGSPGDQFLTHPQFKGRGVFPFRHVLSGRRAALPVPNSSR</sequence>
<dbReference type="Proteomes" id="UP000299084">
    <property type="component" value="Unassembled WGS sequence"/>
</dbReference>
<reference evidence="1 2" key="1">
    <citation type="journal article" date="2019" name="Mol. Ecol. Resour.">
        <title>Improving Illumina assemblies with Hi-C and long reads: an example with the North African dromedary.</title>
        <authorList>
            <person name="Elbers J.P."/>
            <person name="Rogers M.F."/>
            <person name="Perelman P.L."/>
            <person name="Proskuryakova A.A."/>
            <person name="Serdyukova N.A."/>
            <person name="Johnson W.E."/>
            <person name="Horin P."/>
            <person name="Corander J."/>
            <person name="Murphy D."/>
            <person name="Burger P.A."/>
        </authorList>
    </citation>
    <scope>NUCLEOTIDE SEQUENCE [LARGE SCALE GENOMIC DNA]</scope>
    <source>
        <strain evidence="1">Drom800</strain>
        <tissue evidence="1">Blood</tissue>
    </source>
</reference>
<name>A0A5N4E164_CAMDR</name>
<dbReference type="AlphaFoldDB" id="A0A5N4E164"/>
<evidence type="ECO:0000313" key="1">
    <source>
        <dbReference type="EMBL" id="KAB1277208.1"/>
    </source>
</evidence>
<evidence type="ECO:0000313" key="2">
    <source>
        <dbReference type="Proteomes" id="UP000299084"/>
    </source>
</evidence>
<comment type="caution">
    <text evidence="1">The sequence shown here is derived from an EMBL/GenBank/DDBJ whole genome shotgun (WGS) entry which is preliminary data.</text>
</comment>
<organism evidence="1 2">
    <name type="scientific">Camelus dromedarius</name>
    <name type="common">Dromedary</name>
    <name type="synonym">Arabian camel</name>
    <dbReference type="NCBI Taxonomy" id="9838"/>
    <lineage>
        <taxon>Eukaryota</taxon>
        <taxon>Metazoa</taxon>
        <taxon>Chordata</taxon>
        <taxon>Craniata</taxon>
        <taxon>Vertebrata</taxon>
        <taxon>Euteleostomi</taxon>
        <taxon>Mammalia</taxon>
        <taxon>Eutheria</taxon>
        <taxon>Laurasiatheria</taxon>
        <taxon>Artiodactyla</taxon>
        <taxon>Tylopoda</taxon>
        <taxon>Camelidae</taxon>
        <taxon>Camelus</taxon>
    </lineage>
</organism>
<accession>A0A5N4E164</accession>
<keyword evidence="2" id="KW-1185">Reference proteome</keyword>
<dbReference type="EMBL" id="JWIN03000006">
    <property type="protein sequence ID" value="KAB1277208.1"/>
    <property type="molecule type" value="Genomic_DNA"/>
</dbReference>
<proteinExistence type="predicted"/>
<protein>
    <submittedName>
        <fullName evidence="1">Uncharacterized protein</fullName>
    </submittedName>
</protein>